<proteinExistence type="predicted"/>
<evidence type="ECO:0000313" key="1">
    <source>
        <dbReference type="EMBL" id="SBS75295.1"/>
    </source>
</evidence>
<name>A0A1Y5P9B9_9MYCO</name>
<dbReference type="AlphaFoldDB" id="A0A1Y5P9B9"/>
<dbReference type="EMBL" id="FLQS01000014">
    <property type="protein sequence ID" value="SBS75295.1"/>
    <property type="molecule type" value="Genomic_DNA"/>
</dbReference>
<gene>
    <name evidence="1" type="ORF">MHPYR_210080</name>
</gene>
<sequence length="60" mass="6475">MRRGFPQRVPGLCGRYLFELANISISPKGAKTPAVSWKSPGYRGVATAMGGEDRLKIPSP</sequence>
<organism evidence="1">
    <name type="scientific">uncultured Mycobacterium sp</name>
    <dbReference type="NCBI Taxonomy" id="171292"/>
    <lineage>
        <taxon>Bacteria</taxon>
        <taxon>Bacillati</taxon>
        <taxon>Actinomycetota</taxon>
        <taxon>Actinomycetes</taxon>
        <taxon>Mycobacteriales</taxon>
        <taxon>Mycobacteriaceae</taxon>
        <taxon>Mycobacterium</taxon>
        <taxon>environmental samples</taxon>
    </lineage>
</organism>
<accession>A0A1Y5P9B9</accession>
<protein>
    <submittedName>
        <fullName evidence="1">Uncharacterized protein</fullName>
    </submittedName>
</protein>
<reference evidence="1" key="1">
    <citation type="submission" date="2016-03" db="EMBL/GenBank/DDBJ databases">
        <authorList>
            <person name="Ploux O."/>
        </authorList>
    </citation>
    <scope>NUCLEOTIDE SEQUENCE</scope>
    <source>
        <strain evidence="1">UC10</strain>
    </source>
</reference>